<dbReference type="Gene3D" id="3.30.565.10">
    <property type="entry name" value="Histidine kinase-like ATPase, C-terminal domain"/>
    <property type="match status" value="1"/>
</dbReference>
<dbReference type="SUPFAM" id="SSF47384">
    <property type="entry name" value="Homodimeric domain of signal transducing histidine kinase"/>
    <property type="match status" value="1"/>
</dbReference>
<dbReference type="EC" id="2.7.13.3" evidence="3"/>
<keyword evidence="14" id="KW-1185">Reference proteome</keyword>
<reference evidence="13" key="1">
    <citation type="submission" date="2022-11" db="EMBL/GenBank/DDBJ databases">
        <title>Nonomuraea corallina sp. nov., a new species of the genus Nonomuraea isolated from sea side sediment in Thai sea.</title>
        <authorList>
            <person name="Ngamcharungchit C."/>
            <person name="Matsumoto A."/>
            <person name="Suriyachadkun C."/>
            <person name="Panbangred W."/>
            <person name="Inahashi Y."/>
            <person name="Intra B."/>
        </authorList>
    </citation>
    <scope>NUCLEOTIDE SEQUENCE</scope>
    <source>
        <strain evidence="13">MCN248</strain>
    </source>
</reference>
<dbReference type="CDD" id="cd06225">
    <property type="entry name" value="HAMP"/>
    <property type="match status" value="1"/>
</dbReference>
<protein>
    <recommendedName>
        <fullName evidence="3">histidine kinase</fullName>
        <ecNumber evidence="3">2.7.13.3</ecNumber>
    </recommendedName>
</protein>
<dbReference type="InterPro" id="IPR003660">
    <property type="entry name" value="HAMP_dom"/>
</dbReference>
<proteinExistence type="predicted"/>
<keyword evidence="8 10" id="KW-1133">Transmembrane helix</keyword>
<dbReference type="SUPFAM" id="SSF158472">
    <property type="entry name" value="HAMP domain-like"/>
    <property type="match status" value="1"/>
</dbReference>
<dbReference type="SUPFAM" id="SSF55874">
    <property type="entry name" value="ATPase domain of HSP90 chaperone/DNA topoisomerase II/histidine kinase"/>
    <property type="match status" value="1"/>
</dbReference>
<evidence type="ECO:0000256" key="9">
    <source>
        <dbReference type="ARBA" id="ARBA00023012"/>
    </source>
</evidence>
<dbReference type="Pfam" id="PF00512">
    <property type="entry name" value="HisKA"/>
    <property type="match status" value="1"/>
</dbReference>
<dbReference type="InterPro" id="IPR003594">
    <property type="entry name" value="HATPase_dom"/>
</dbReference>
<dbReference type="SMART" id="SM00388">
    <property type="entry name" value="HisKA"/>
    <property type="match status" value="1"/>
</dbReference>
<dbReference type="PROSITE" id="PS50109">
    <property type="entry name" value="HIS_KIN"/>
    <property type="match status" value="1"/>
</dbReference>
<evidence type="ECO:0000256" key="6">
    <source>
        <dbReference type="ARBA" id="ARBA00022692"/>
    </source>
</evidence>
<evidence type="ECO:0000313" key="13">
    <source>
        <dbReference type="EMBL" id="MDA0637368.1"/>
    </source>
</evidence>
<dbReference type="InterPro" id="IPR007891">
    <property type="entry name" value="CHASE3"/>
</dbReference>
<evidence type="ECO:0000256" key="3">
    <source>
        <dbReference type="ARBA" id="ARBA00012438"/>
    </source>
</evidence>
<comment type="caution">
    <text evidence="13">The sequence shown here is derived from an EMBL/GenBank/DDBJ whole genome shotgun (WGS) entry which is preliminary data.</text>
</comment>
<dbReference type="PANTHER" id="PTHR43304">
    <property type="entry name" value="PHYTOCHROME-LIKE PROTEIN CPH1"/>
    <property type="match status" value="1"/>
</dbReference>
<organism evidence="13 14">
    <name type="scientific">Nonomuraea corallina</name>
    <dbReference type="NCBI Taxonomy" id="2989783"/>
    <lineage>
        <taxon>Bacteria</taxon>
        <taxon>Bacillati</taxon>
        <taxon>Actinomycetota</taxon>
        <taxon>Actinomycetes</taxon>
        <taxon>Streptosporangiales</taxon>
        <taxon>Streptosporangiaceae</taxon>
        <taxon>Nonomuraea</taxon>
    </lineage>
</organism>
<dbReference type="SMART" id="SM00304">
    <property type="entry name" value="HAMP"/>
    <property type="match status" value="1"/>
</dbReference>
<keyword evidence="9" id="KW-0902">Two-component regulatory system</keyword>
<accession>A0ABT4SK20</accession>
<dbReference type="CDD" id="cd00082">
    <property type="entry name" value="HisKA"/>
    <property type="match status" value="1"/>
</dbReference>
<feature type="domain" description="Histidine kinase" evidence="11">
    <location>
        <begin position="304"/>
        <end position="521"/>
    </location>
</feature>
<comment type="subcellular location">
    <subcellularLocation>
        <location evidence="2">Cell membrane</location>
    </subcellularLocation>
</comment>
<evidence type="ECO:0000256" key="4">
    <source>
        <dbReference type="ARBA" id="ARBA00022553"/>
    </source>
</evidence>
<keyword evidence="5" id="KW-0808">Transferase</keyword>
<comment type="catalytic activity">
    <reaction evidence="1">
        <text>ATP + protein L-histidine = ADP + protein N-phospho-L-histidine.</text>
        <dbReference type="EC" id="2.7.13.3"/>
    </reaction>
</comment>
<dbReference type="InterPro" id="IPR052162">
    <property type="entry name" value="Sensor_kinase/Photoreceptor"/>
</dbReference>
<dbReference type="CDD" id="cd19410">
    <property type="entry name" value="HK9-like_sensor"/>
    <property type="match status" value="1"/>
</dbReference>
<evidence type="ECO:0000313" key="14">
    <source>
        <dbReference type="Proteomes" id="UP001144036"/>
    </source>
</evidence>
<keyword evidence="7" id="KW-0418">Kinase</keyword>
<evidence type="ECO:0000259" key="11">
    <source>
        <dbReference type="PROSITE" id="PS50109"/>
    </source>
</evidence>
<keyword evidence="6 10" id="KW-0812">Transmembrane</keyword>
<dbReference type="Pfam" id="PF00672">
    <property type="entry name" value="HAMP"/>
    <property type="match status" value="1"/>
</dbReference>
<feature type="transmembrane region" description="Helical" evidence="10">
    <location>
        <begin position="20"/>
        <end position="42"/>
    </location>
</feature>
<dbReference type="SMART" id="SM00387">
    <property type="entry name" value="HATPase_c"/>
    <property type="match status" value="1"/>
</dbReference>
<dbReference type="Proteomes" id="UP001144036">
    <property type="component" value="Unassembled WGS sequence"/>
</dbReference>
<feature type="domain" description="HAMP" evidence="12">
    <location>
        <begin position="216"/>
        <end position="268"/>
    </location>
</feature>
<dbReference type="Gene3D" id="1.10.287.130">
    <property type="match status" value="1"/>
</dbReference>
<dbReference type="CDD" id="cd16921">
    <property type="entry name" value="HATPase_FilI-like"/>
    <property type="match status" value="1"/>
</dbReference>
<evidence type="ECO:0000256" key="10">
    <source>
        <dbReference type="SAM" id="Phobius"/>
    </source>
</evidence>
<dbReference type="Gene3D" id="6.10.340.10">
    <property type="match status" value="1"/>
</dbReference>
<name>A0ABT4SK20_9ACTN</name>
<dbReference type="EMBL" id="JAPNNL010000152">
    <property type="protein sequence ID" value="MDA0637368.1"/>
    <property type="molecule type" value="Genomic_DNA"/>
</dbReference>
<gene>
    <name evidence="13" type="ORF">OUY22_28525</name>
</gene>
<evidence type="ECO:0000256" key="5">
    <source>
        <dbReference type="ARBA" id="ARBA00022679"/>
    </source>
</evidence>
<dbReference type="InterPro" id="IPR004358">
    <property type="entry name" value="Sig_transdc_His_kin-like_C"/>
</dbReference>
<evidence type="ECO:0000256" key="7">
    <source>
        <dbReference type="ARBA" id="ARBA00022777"/>
    </source>
</evidence>
<dbReference type="InterPro" id="IPR036890">
    <property type="entry name" value="HATPase_C_sf"/>
</dbReference>
<evidence type="ECO:0000256" key="1">
    <source>
        <dbReference type="ARBA" id="ARBA00000085"/>
    </source>
</evidence>
<dbReference type="Pfam" id="PF05227">
    <property type="entry name" value="CHASE3"/>
    <property type="match status" value="1"/>
</dbReference>
<dbReference type="PRINTS" id="PR00344">
    <property type="entry name" value="BCTRLSENSOR"/>
</dbReference>
<evidence type="ECO:0000256" key="8">
    <source>
        <dbReference type="ARBA" id="ARBA00022989"/>
    </source>
</evidence>
<dbReference type="PANTHER" id="PTHR43304:SF1">
    <property type="entry name" value="PAC DOMAIN-CONTAINING PROTEIN"/>
    <property type="match status" value="1"/>
</dbReference>
<evidence type="ECO:0000256" key="2">
    <source>
        <dbReference type="ARBA" id="ARBA00004236"/>
    </source>
</evidence>
<dbReference type="InterPro" id="IPR003661">
    <property type="entry name" value="HisK_dim/P_dom"/>
</dbReference>
<sequence length="540" mass="60371">MIDRSVANTGLRRLTVHQWFLLMLAAITVVVMIFGVVGAVMLERTTHLTGDLVDRISPARIEAAELQGSLLDQETGVRGFLLTGNRQLLEPYESGVADERRLYERIEELVGDQPKLLAHLHEIRQAAAGWRRDYAEPLMAERQADQPITTTQMEVGQPEFDRIRVLLGTLNDSLAQTRQEARDSLVAAQRLRDWMFIAMVVMFLVAGLAMAVLLRRAVVRPLDELRMASREVAEGNFGHPIPAHGPSDIREVALDVDEMRSKILAALEVSRDHEATLGQQAADLDAQAVELRRSNAELEQFAYVASHDLQEPLRKIATFCQLLEKRYVDVLDDRGRQYIHFAVDGATRMQGLINDLLSYSRVGRLYDARRPVNLRLKLDKALDNLAAGLDESGATVEAPEDLPQITGDPMLLTMLWQNLIGNAVKFRHPDRPPVIRIGCEQEEEGEWRFCVTDNGIGVSAEFADKIFVIFQRLHNREAYGGTGIGLAMCKKIVENHGGRIWLDTTYEGEGTRICFTLRSDTLSSEARFAAATASSEGPRV</sequence>
<dbReference type="InterPro" id="IPR005467">
    <property type="entry name" value="His_kinase_dom"/>
</dbReference>
<dbReference type="InterPro" id="IPR036097">
    <property type="entry name" value="HisK_dim/P_sf"/>
</dbReference>
<dbReference type="RefSeq" id="WP_270158269.1">
    <property type="nucleotide sequence ID" value="NZ_JAPNNL010000152.1"/>
</dbReference>
<keyword evidence="10" id="KW-0472">Membrane</keyword>
<keyword evidence="4" id="KW-0597">Phosphoprotein</keyword>
<dbReference type="PROSITE" id="PS50885">
    <property type="entry name" value="HAMP"/>
    <property type="match status" value="1"/>
</dbReference>
<evidence type="ECO:0000259" key="12">
    <source>
        <dbReference type="PROSITE" id="PS50885"/>
    </source>
</evidence>
<dbReference type="Pfam" id="PF02518">
    <property type="entry name" value="HATPase_c"/>
    <property type="match status" value="1"/>
</dbReference>
<feature type="transmembrane region" description="Helical" evidence="10">
    <location>
        <begin position="194"/>
        <end position="214"/>
    </location>
</feature>